<evidence type="ECO:0000259" key="1">
    <source>
        <dbReference type="Pfam" id="PF04187"/>
    </source>
</evidence>
<dbReference type="EMBL" id="CAADHO010000012">
    <property type="protein sequence ID" value="VFQ46957.1"/>
    <property type="molecule type" value="Genomic_DNA"/>
</dbReference>
<evidence type="ECO:0000313" key="3">
    <source>
        <dbReference type="Proteomes" id="UP000507962"/>
    </source>
</evidence>
<dbReference type="SUPFAM" id="SSF159501">
    <property type="entry name" value="EreA/ChaN-like"/>
    <property type="match status" value="1"/>
</dbReference>
<feature type="domain" description="Haem-binding uptake Tiki superfamily ChaN" evidence="1">
    <location>
        <begin position="51"/>
        <end position="274"/>
    </location>
</feature>
<dbReference type="Pfam" id="PF04187">
    <property type="entry name" value="Cofac_haem_bdg"/>
    <property type="match status" value="1"/>
</dbReference>
<sequence>MNRALSTLGLFLGTLLFAAGCLGTGRAAMEPPRYTIIAPDGTRISRDALLTASARADVVLVGETHDNPSAHHLEYALFKELLEKRSAEEPSTGVVLSFEMLARDLQGVTDEYLSGLITEMHFMAASRPWGNYTHAYRRTLNLAKERGAPVIAANAPRRYVNLVARKGREALGQLSPEAKAWIAPLPYEGASPAYRAKLEALERHILHASQKDNPHGTKAPGSPPSTINTDAQALWDATMAWSIAEARHQYPGALVMHISGIFHCEGGLGIPEHLALYDPSASMIIITIRPPSHDDALPAFSSDRSIPEYLVITD</sequence>
<dbReference type="CDD" id="cd14727">
    <property type="entry name" value="ChanN-like"/>
    <property type="match status" value="1"/>
</dbReference>
<accession>A0A4U8YTR9</accession>
<dbReference type="RefSeq" id="WP_180145806.1">
    <property type="nucleotide sequence ID" value="NZ_CAADHO010000012.1"/>
</dbReference>
<protein>
    <submittedName>
        <fullName evidence="2">Haem-binding uptake tiki superfamily chan</fullName>
    </submittedName>
</protein>
<gene>
    <name evidence="2" type="ORF">MSL71_46390</name>
</gene>
<organism evidence="2 3">
    <name type="scientific">Desulfoluna butyratoxydans</name>
    <dbReference type="NCBI Taxonomy" id="231438"/>
    <lineage>
        <taxon>Bacteria</taxon>
        <taxon>Pseudomonadati</taxon>
        <taxon>Thermodesulfobacteriota</taxon>
        <taxon>Desulfobacteria</taxon>
        <taxon>Desulfobacterales</taxon>
        <taxon>Desulfolunaceae</taxon>
        <taxon>Desulfoluna</taxon>
    </lineage>
</organism>
<dbReference type="InterPro" id="IPR007314">
    <property type="entry name" value="Cofac_haem-bd_dom"/>
</dbReference>
<dbReference type="Proteomes" id="UP000507962">
    <property type="component" value="Unassembled WGS sequence"/>
</dbReference>
<proteinExistence type="predicted"/>
<name>A0A4U8YTR9_9BACT</name>
<evidence type="ECO:0000313" key="2">
    <source>
        <dbReference type="EMBL" id="VFQ46957.1"/>
    </source>
</evidence>
<dbReference type="Gene3D" id="3.40.50.11550">
    <property type="match status" value="1"/>
</dbReference>
<reference evidence="2 3" key="1">
    <citation type="submission" date="2019-03" db="EMBL/GenBank/DDBJ databases">
        <authorList>
            <person name="Nijsse B."/>
        </authorList>
    </citation>
    <scope>NUCLEOTIDE SEQUENCE [LARGE SCALE GENOMIC DNA]</scope>
    <source>
        <strain evidence="2">Desulfoluna butyratoxydans MSL71</strain>
    </source>
</reference>
<dbReference type="PROSITE" id="PS51257">
    <property type="entry name" value="PROKAR_LIPOPROTEIN"/>
    <property type="match status" value="1"/>
</dbReference>
<dbReference type="AlphaFoldDB" id="A0A4U8YTR9"/>
<keyword evidence="3" id="KW-1185">Reference proteome</keyword>